<keyword evidence="2" id="KW-1185">Reference proteome</keyword>
<dbReference type="OrthoDB" id="9149884at2"/>
<protein>
    <recommendedName>
        <fullName evidence="3">Condensation domain-containing protein</fullName>
    </recommendedName>
</protein>
<evidence type="ECO:0008006" key="3">
    <source>
        <dbReference type="Google" id="ProtNLM"/>
    </source>
</evidence>
<name>A0A5P9NFX0_9GAMM</name>
<evidence type="ECO:0000313" key="2">
    <source>
        <dbReference type="Proteomes" id="UP000326287"/>
    </source>
</evidence>
<accession>A0A5P9NFX0</accession>
<evidence type="ECO:0000313" key="1">
    <source>
        <dbReference type="EMBL" id="QFU74435.1"/>
    </source>
</evidence>
<proteinExistence type="predicted"/>
<dbReference type="SUPFAM" id="SSF52777">
    <property type="entry name" value="CoA-dependent acyltransferases"/>
    <property type="match status" value="1"/>
</dbReference>
<gene>
    <name evidence="1" type="ORF">EY643_01510</name>
</gene>
<dbReference type="AlphaFoldDB" id="A0A5P9NFX0"/>
<dbReference type="KEGG" id="halc:EY643_01510"/>
<dbReference type="RefSeq" id="WP_152660547.1">
    <property type="nucleotide sequence ID" value="NZ_CP036422.1"/>
</dbReference>
<sequence>MHKKYFALASLGLIAITLFGYKVWIERGVDSMGLTEVEDGDAQFWLMQGSPNNRLTPCVVYYHFDQPLDEGLIRYRLEDLTSSYKMFQRNVVEIRGLPYWQAANVDWDKNFWILDPDEDIEAARLQAEHAVSKASELGSGLPLFRVFLSSDRKQLIFVWHHVISDLEGMFNKHAKHLFLEAGERTQFGYQISNAAGADTATESADPQAPNPFTELYGSERSIGFSGTDYEVSRFELPMGDRELFELGRDAKLPMSDIFSFIALRATTIYEEKNDNQLPRPLISPISLRTSSLSMDEGNNRAIKAFPFVFPLEPVDAMHMRILNLQPTASSYDTAGSLMRFARRIPIFEPTLRRMAMPDFISNYFPLADDTLFVDGAKLIGHTLRVPMVPYERTKFAWSNYDGEVQLFLHTDPKLIDQALMVSAFLHASDEVLTYLSARSGVQN</sequence>
<dbReference type="Proteomes" id="UP000326287">
    <property type="component" value="Chromosome"/>
</dbReference>
<dbReference type="EMBL" id="CP036422">
    <property type="protein sequence ID" value="QFU74435.1"/>
    <property type="molecule type" value="Genomic_DNA"/>
</dbReference>
<organism evidence="1 2">
    <name type="scientific">Halioglobus maricola</name>
    <dbReference type="NCBI Taxonomy" id="2601894"/>
    <lineage>
        <taxon>Bacteria</taxon>
        <taxon>Pseudomonadati</taxon>
        <taxon>Pseudomonadota</taxon>
        <taxon>Gammaproteobacteria</taxon>
        <taxon>Cellvibrionales</taxon>
        <taxon>Halieaceae</taxon>
        <taxon>Halioglobus</taxon>
    </lineage>
</organism>
<reference evidence="1 2" key="1">
    <citation type="submission" date="2019-02" db="EMBL/GenBank/DDBJ databases">
        <authorList>
            <person name="Li S.-H."/>
        </authorList>
    </citation>
    <scope>NUCLEOTIDE SEQUENCE [LARGE SCALE GENOMIC DNA]</scope>
    <source>
        <strain evidence="1 2">IMCC14385</strain>
    </source>
</reference>